<dbReference type="HAMAP" id="MF_01916">
    <property type="entry name" value="Cardiolipin_synth_Cls"/>
    <property type="match status" value="1"/>
</dbReference>
<feature type="active site" evidence="12">
    <location>
        <position position="402"/>
    </location>
</feature>
<feature type="transmembrane region" description="Helical" evidence="12">
    <location>
        <begin position="31"/>
        <end position="54"/>
    </location>
</feature>
<dbReference type="Gene3D" id="3.30.870.10">
    <property type="entry name" value="Endonuclease Chain A"/>
    <property type="match status" value="2"/>
</dbReference>
<comment type="caution">
    <text evidence="15">The sequence shown here is derived from an EMBL/GenBank/DDBJ whole genome shotgun (WGS) entry which is preliminary data.</text>
</comment>
<dbReference type="PANTHER" id="PTHR21248:SF22">
    <property type="entry name" value="PHOSPHOLIPASE D"/>
    <property type="match status" value="1"/>
</dbReference>
<reference evidence="15 16" key="1">
    <citation type="journal article" date="2015" name="Genome Announc.">
        <title>Expanding the biotechnology potential of lactobacilli through comparative genomics of 213 strains and associated genera.</title>
        <authorList>
            <person name="Sun Z."/>
            <person name="Harris H.M."/>
            <person name="McCann A."/>
            <person name="Guo C."/>
            <person name="Argimon S."/>
            <person name="Zhang W."/>
            <person name="Yang X."/>
            <person name="Jeffery I.B."/>
            <person name="Cooney J.C."/>
            <person name="Kagawa T.F."/>
            <person name="Liu W."/>
            <person name="Song Y."/>
            <person name="Salvetti E."/>
            <person name="Wrobel A."/>
            <person name="Rasinkangas P."/>
            <person name="Parkhill J."/>
            <person name="Rea M.C."/>
            <person name="O'Sullivan O."/>
            <person name="Ritari J."/>
            <person name="Douillard F.P."/>
            <person name="Paul Ross R."/>
            <person name="Yang R."/>
            <person name="Briner A.E."/>
            <person name="Felis G.E."/>
            <person name="de Vos W.M."/>
            <person name="Barrangou R."/>
            <person name="Klaenhammer T.R."/>
            <person name="Caufield P.W."/>
            <person name="Cui Y."/>
            <person name="Zhang H."/>
            <person name="O'Toole P.W."/>
        </authorList>
    </citation>
    <scope>NUCLEOTIDE SEQUENCE [LARGE SCALE GENOMIC DNA]</scope>
    <source>
        <strain evidence="15 16">DSM 15638</strain>
    </source>
</reference>
<dbReference type="GO" id="GO:0005886">
    <property type="term" value="C:plasma membrane"/>
    <property type="evidence" value="ECO:0007669"/>
    <property type="project" value="UniProtKB-SubCell"/>
</dbReference>
<evidence type="ECO:0000259" key="14">
    <source>
        <dbReference type="PROSITE" id="PS50035"/>
    </source>
</evidence>
<evidence type="ECO:0000256" key="2">
    <source>
        <dbReference type="ARBA" id="ARBA00022475"/>
    </source>
</evidence>
<accession>A0A0R1HIY3</accession>
<dbReference type="AlphaFoldDB" id="A0A0R1HIY3"/>
<proteinExistence type="inferred from homology"/>
<name>A0A0R1HIY3_9LACO</name>
<dbReference type="Pfam" id="PF13091">
    <property type="entry name" value="PLDc_2"/>
    <property type="match status" value="2"/>
</dbReference>
<evidence type="ECO:0000256" key="12">
    <source>
        <dbReference type="HAMAP-Rule" id="MF_01916"/>
    </source>
</evidence>
<keyword evidence="5 12" id="KW-0812">Transmembrane</keyword>
<dbReference type="SUPFAM" id="SSF56024">
    <property type="entry name" value="Phospholipase D/nuclease"/>
    <property type="match status" value="2"/>
</dbReference>
<dbReference type="NCBIfam" id="TIGR04265">
    <property type="entry name" value="bac_cardiolipin"/>
    <property type="match status" value="1"/>
</dbReference>
<dbReference type="FunFam" id="3.30.870.10:FF:000014">
    <property type="entry name" value="Cardiolipin synthase"/>
    <property type="match status" value="1"/>
</dbReference>
<evidence type="ECO:0000256" key="7">
    <source>
        <dbReference type="ARBA" id="ARBA00022989"/>
    </source>
</evidence>
<organism evidence="15 16">
    <name type="scientific">Dellaglioa algida DSM 15638</name>
    <dbReference type="NCBI Taxonomy" id="1423719"/>
    <lineage>
        <taxon>Bacteria</taxon>
        <taxon>Bacillati</taxon>
        <taxon>Bacillota</taxon>
        <taxon>Bacilli</taxon>
        <taxon>Lactobacillales</taxon>
        <taxon>Lactobacillaceae</taxon>
        <taxon>Dellaglioa</taxon>
    </lineage>
</organism>
<evidence type="ECO:0000256" key="3">
    <source>
        <dbReference type="ARBA" id="ARBA00022516"/>
    </source>
</evidence>
<feature type="active site" evidence="12">
    <location>
        <position position="229"/>
    </location>
</feature>
<dbReference type="STRING" id="1423719.FC66_GL000791"/>
<dbReference type="InterPro" id="IPR001736">
    <property type="entry name" value="PLipase_D/transphosphatidylase"/>
</dbReference>
<dbReference type="CDD" id="cd09112">
    <property type="entry name" value="PLDc_CLS_2"/>
    <property type="match status" value="1"/>
</dbReference>
<dbReference type="GO" id="GO:0008808">
    <property type="term" value="F:cardiolipin synthase activity"/>
    <property type="evidence" value="ECO:0007669"/>
    <property type="project" value="UniProtKB-UniRule"/>
</dbReference>
<evidence type="ECO:0000256" key="10">
    <source>
        <dbReference type="ARBA" id="ARBA00023209"/>
    </source>
</evidence>
<evidence type="ECO:0000313" key="15">
    <source>
        <dbReference type="EMBL" id="KRK46288.1"/>
    </source>
</evidence>
<dbReference type="InterPro" id="IPR027379">
    <property type="entry name" value="CLS_N"/>
</dbReference>
<dbReference type="SMART" id="SM00155">
    <property type="entry name" value="PLDc"/>
    <property type="match status" value="2"/>
</dbReference>
<evidence type="ECO:0000256" key="13">
    <source>
        <dbReference type="NCBIfam" id="TIGR04265"/>
    </source>
</evidence>
<comment type="similarity">
    <text evidence="12">Belongs to the phospholipase D family. Cardiolipin synthase subfamily.</text>
</comment>
<dbReference type="GeneID" id="83548441"/>
<feature type="active site" evidence="12">
    <location>
        <position position="224"/>
    </location>
</feature>
<dbReference type="PROSITE" id="PS50035">
    <property type="entry name" value="PLD"/>
    <property type="match status" value="2"/>
</dbReference>
<keyword evidence="16" id="KW-1185">Reference proteome</keyword>
<feature type="domain" description="PLD phosphodiesterase" evidence="14">
    <location>
        <begin position="217"/>
        <end position="244"/>
    </location>
</feature>
<dbReference type="Proteomes" id="UP000051450">
    <property type="component" value="Unassembled WGS sequence"/>
</dbReference>
<dbReference type="GO" id="GO:0032049">
    <property type="term" value="P:cardiolipin biosynthetic process"/>
    <property type="evidence" value="ECO:0007669"/>
    <property type="project" value="UniProtKB-UniRule"/>
</dbReference>
<keyword evidence="9 12" id="KW-0472">Membrane</keyword>
<feature type="active site" evidence="12">
    <location>
        <position position="400"/>
    </location>
</feature>
<comment type="subcellular location">
    <subcellularLocation>
        <location evidence="1 12">Cell membrane</location>
        <topology evidence="1 12">Multi-pass membrane protein</topology>
    </subcellularLocation>
</comment>
<sequence length="482" mass="55394">MTYVNIGVLLIFVLNLLAAIMTVFRERRDIAATWAWLLVLIGVPIFGFLIYLFFGKKISREKIFDIKTQDRMGVDQLVSQQKKEWARGELTTSGEFTDDVNEIMHMFLEIEKSILTKKNDVQIFTDGHDKFKSLFDDIRKAKHHIHVEYYTFEDGRVGNELLTLLETKVSEGLEVRIIYDALGSKGTTRKFFRRFEKLGGKAEAFFGSHFSFSDLRLNFRDHRKIVVIDGEIGYIGGFNVGDQYLGESEKFGHWRDTHIRIFGNSVGSLQSRFIMDWNATAGNNQINYQSDYFPQTESKGNVNMQIVSSGPDSEIEQIKKGYIKLINSAKKYIYIQTPYLIPDDSVMEALDIAVSSGVQVRIMIPSMPDHAFVYRATQYYAKDLTNIGAELYQYNDGFLHAKTVVIDDMVASVGSANFDFRSFKLNFEANAFIYDAAVAVSLKNIFETDMKQSNLLTKKYFHDQSHWLKFKQQFSRLLSPIL</sequence>
<dbReference type="PANTHER" id="PTHR21248">
    <property type="entry name" value="CARDIOLIPIN SYNTHASE"/>
    <property type="match status" value="1"/>
</dbReference>
<evidence type="ECO:0000256" key="9">
    <source>
        <dbReference type="ARBA" id="ARBA00023136"/>
    </source>
</evidence>
<dbReference type="EC" id="2.7.8.-" evidence="12 13"/>
<evidence type="ECO:0000256" key="8">
    <source>
        <dbReference type="ARBA" id="ARBA00023098"/>
    </source>
</evidence>
<dbReference type="InterPro" id="IPR022924">
    <property type="entry name" value="Cardiolipin_synthase"/>
</dbReference>
<feature type="active site" evidence="12">
    <location>
        <position position="222"/>
    </location>
</feature>
<dbReference type="PATRIC" id="fig|1423719.4.peg.802"/>
<dbReference type="OrthoDB" id="9762009at2"/>
<keyword evidence="6" id="KW-0677">Repeat</keyword>
<feature type="active site" evidence="12">
    <location>
        <position position="407"/>
    </location>
</feature>
<keyword evidence="11 12" id="KW-1208">Phospholipid metabolism</keyword>
<keyword evidence="2 12" id="KW-1003">Cell membrane</keyword>
<evidence type="ECO:0000256" key="6">
    <source>
        <dbReference type="ARBA" id="ARBA00022737"/>
    </source>
</evidence>
<dbReference type="CDD" id="cd09110">
    <property type="entry name" value="PLDc_CLS_1"/>
    <property type="match status" value="1"/>
</dbReference>
<dbReference type="InterPro" id="IPR025202">
    <property type="entry name" value="PLD-like_dom"/>
</dbReference>
<evidence type="ECO:0000256" key="5">
    <source>
        <dbReference type="ARBA" id="ARBA00022692"/>
    </source>
</evidence>
<dbReference type="Pfam" id="PF13396">
    <property type="entry name" value="PLDc_N"/>
    <property type="match status" value="1"/>
</dbReference>
<keyword evidence="7 12" id="KW-1133">Transmembrane helix</keyword>
<keyword evidence="4 12" id="KW-0808">Transferase</keyword>
<evidence type="ECO:0000256" key="4">
    <source>
        <dbReference type="ARBA" id="ARBA00022679"/>
    </source>
</evidence>
<keyword evidence="8 12" id="KW-0443">Lipid metabolism</keyword>
<comment type="function">
    <text evidence="12">Catalyzes the reversible phosphatidyl group transfer from one phosphatidylglycerol molecule to another to form cardiolipin (CL) (diphosphatidylglycerol) and glycerol.</text>
</comment>
<feature type="domain" description="PLD phosphodiesterase" evidence="14">
    <location>
        <begin position="395"/>
        <end position="422"/>
    </location>
</feature>
<dbReference type="EMBL" id="AZDI01000002">
    <property type="protein sequence ID" value="KRK46288.1"/>
    <property type="molecule type" value="Genomic_DNA"/>
</dbReference>
<keyword evidence="10 12" id="KW-0594">Phospholipid biosynthesis</keyword>
<protein>
    <recommendedName>
        <fullName evidence="12 13">Cardiolipin synthase</fullName>
        <shortName evidence="12">CL synthase</shortName>
        <ecNumber evidence="12 13">2.7.8.-</ecNumber>
    </recommendedName>
</protein>
<dbReference type="InterPro" id="IPR030874">
    <property type="entry name" value="Cardiolipin_synth_Firmi"/>
</dbReference>
<feature type="transmembrane region" description="Helical" evidence="12">
    <location>
        <begin position="6"/>
        <end position="24"/>
    </location>
</feature>
<gene>
    <name evidence="15" type="ORF">FC66_GL000791</name>
</gene>
<keyword evidence="3 12" id="KW-0444">Lipid biosynthesis</keyword>
<evidence type="ECO:0000256" key="1">
    <source>
        <dbReference type="ARBA" id="ARBA00004651"/>
    </source>
</evidence>
<evidence type="ECO:0000256" key="11">
    <source>
        <dbReference type="ARBA" id="ARBA00023264"/>
    </source>
</evidence>
<dbReference type="RefSeq" id="WP_057973860.1">
    <property type="nucleotide sequence ID" value="NZ_AZDI01000002.1"/>
</dbReference>
<comment type="catalytic activity">
    <reaction evidence="12">
        <text>2 a 1,2-diacyl-sn-glycero-3-phospho-(1'-sn-glycerol) = a cardiolipin + glycerol</text>
        <dbReference type="Rhea" id="RHEA:31451"/>
        <dbReference type="ChEBI" id="CHEBI:17754"/>
        <dbReference type="ChEBI" id="CHEBI:62237"/>
        <dbReference type="ChEBI" id="CHEBI:64716"/>
    </reaction>
</comment>
<evidence type="ECO:0000313" key="16">
    <source>
        <dbReference type="Proteomes" id="UP000051450"/>
    </source>
</evidence>